<dbReference type="Pfam" id="PF00126">
    <property type="entry name" value="HTH_1"/>
    <property type="match status" value="1"/>
</dbReference>
<dbReference type="PROSITE" id="PS50931">
    <property type="entry name" value="HTH_LYSR"/>
    <property type="match status" value="1"/>
</dbReference>
<accession>A0A135IDB0</accession>
<dbReference type="RefSeq" id="WP_067411962.1">
    <property type="nucleotide sequence ID" value="NZ_LNTY01000006.1"/>
</dbReference>
<dbReference type="GO" id="GO:0006351">
    <property type="term" value="P:DNA-templated transcription"/>
    <property type="evidence" value="ECO:0007669"/>
    <property type="project" value="TreeGrafter"/>
</dbReference>
<comment type="caution">
    <text evidence="6">The sequence shown here is derived from an EMBL/GenBank/DDBJ whole genome shotgun (WGS) entry which is preliminary data.</text>
</comment>
<evidence type="ECO:0000256" key="4">
    <source>
        <dbReference type="ARBA" id="ARBA00023163"/>
    </source>
</evidence>
<dbReference type="EMBL" id="LNTY01000006">
    <property type="protein sequence ID" value="KXF83466.1"/>
    <property type="molecule type" value="Genomic_DNA"/>
</dbReference>
<evidence type="ECO:0000256" key="1">
    <source>
        <dbReference type="ARBA" id="ARBA00009437"/>
    </source>
</evidence>
<evidence type="ECO:0000256" key="3">
    <source>
        <dbReference type="ARBA" id="ARBA00023125"/>
    </source>
</evidence>
<dbReference type="STRING" id="294935.ATN88_06565"/>
<dbReference type="InterPro" id="IPR036390">
    <property type="entry name" value="WH_DNA-bd_sf"/>
</dbReference>
<dbReference type="Proteomes" id="UP000070529">
    <property type="component" value="Unassembled WGS sequence"/>
</dbReference>
<name>A0A135IDB0_9GAMM</name>
<evidence type="ECO:0000259" key="5">
    <source>
        <dbReference type="PROSITE" id="PS50931"/>
    </source>
</evidence>
<feature type="domain" description="HTH lysR-type" evidence="5">
    <location>
        <begin position="1"/>
        <end position="61"/>
    </location>
</feature>
<dbReference type="SUPFAM" id="SSF46785">
    <property type="entry name" value="Winged helix' DNA-binding domain"/>
    <property type="match status" value="1"/>
</dbReference>
<dbReference type="InterPro" id="IPR036388">
    <property type="entry name" value="WH-like_DNA-bd_sf"/>
</dbReference>
<evidence type="ECO:0000256" key="2">
    <source>
        <dbReference type="ARBA" id="ARBA00023015"/>
    </source>
</evidence>
<keyword evidence="7" id="KW-1185">Reference proteome</keyword>
<keyword evidence="4" id="KW-0804">Transcription</keyword>
<dbReference type="FunFam" id="1.10.10.10:FF:000001">
    <property type="entry name" value="LysR family transcriptional regulator"/>
    <property type="match status" value="1"/>
</dbReference>
<dbReference type="SUPFAM" id="SSF53850">
    <property type="entry name" value="Periplasmic binding protein-like II"/>
    <property type="match status" value="1"/>
</dbReference>
<dbReference type="InterPro" id="IPR005119">
    <property type="entry name" value="LysR_subst-bd"/>
</dbReference>
<sequence length="299" mass="34097">MNTQLFDGMVIFTEVIKYGSFTKAAEKTGHSTSYISKEINKLEERLGVRLLHRTTRTLNLTPEGELYFEQCRQIVQDAAQLESAMLGHQSTPKGHLKISCPTSFGLITLAPLIRKFTDTYPDITFDVELNDRKIDLVAEGIDIAIRATQYLEDSSLISRKFMTSEGVTVASPDYLKANGTPTHPSELKDHRVISYTNLPNYNTWRYSEKNGDLIEVNVDSFMTSNSSQLILSMCLEGRGIIRTPRFNMRDELRTGELVELFAEYPRTQIEIYLVYPSRKHMSSKVRSFIDFVIDELGEK</sequence>
<dbReference type="PANTHER" id="PTHR30537">
    <property type="entry name" value="HTH-TYPE TRANSCRIPTIONAL REGULATOR"/>
    <property type="match status" value="1"/>
</dbReference>
<dbReference type="OrthoDB" id="9786526at2"/>
<evidence type="ECO:0000313" key="7">
    <source>
        <dbReference type="Proteomes" id="UP000070529"/>
    </source>
</evidence>
<keyword evidence="3" id="KW-0238">DNA-binding</keyword>
<proteinExistence type="inferred from homology"/>
<dbReference type="InterPro" id="IPR058163">
    <property type="entry name" value="LysR-type_TF_proteobact-type"/>
</dbReference>
<dbReference type="CDD" id="cd08422">
    <property type="entry name" value="PBP2_CrgA_like"/>
    <property type="match status" value="1"/>
</dbReference>
<comment type="similarity">
    <text evidence="1">Belongs to the LysR transcriptional regulatory family.</text>
</comment>
<dbReference type="GO" id="GO:0043565">
    <property type="term" value="F:sequence-specific DNA binding"/>
    <property type="evidence" value="ECO:0007669"/>
    <property type="project" value="TreeGrafter"/>
</dbReference>
<dbReference type="Gene3D" id="1.10.10.10">
    <property type="entry name" value="Winged helix-like DNA-binding domain superfamily/Winged helix DNA-binding domain"/>
    <property type="match status" value="1"/>
</dbReference>
<gene>
    <name evidence="6" type="ORF">ATN88_06565</name>
</gene>
<dbReference type="PANTHER" id="PTHR30537:SF5">
    <property type="entry name" value="HTH-TYPE TRANSCRIPTIONAL ACTIVATOR TTDR-RELATED"/>
    <property type="match status" value="1"/>
</dbReference>
<dbReference type="FunFam" id="3.40.190.290:FF:000001">
    <property type="entry name" value="Transcriptional regulator, LysR family"/>
    <property type="match status" value="1"/>
</dbReference>
<dbReference type="InterPro" id="IPR000847">
    <property type="entry name" value="LysR_HTH_N"/>
</dbReference>
<reference evidence="6 7" key="1">
    <citation type="submission" date="2015-11" db="EMBL/GenBank/DDBJ databases">
        <title>Genomic Taxonomy of the Vibrionaceae.</title>
        <authorList>
            <person name="Gomez-Gil B."/>
            <person name="Enciso-Ibarra J."/>
        </authorList>
    </citation>
    <scope>NUCLEOTIDE SEQUENCE [LARGE SCALE GENOMIC DNA]</scope>
    <source>
        <strain evidence="6 7">CAIM 912</strain>
    </source>
</reference>
<dbReference type="GO" id="GO:0003700">
    <property type="term" value="F:DNA-binding transcription factor activity"/>
    <property type="evidence" value="ECO:0007669"/>
    <property type="project" value="InterPro"/>
</dbReference>
<dbReference type="Pfam" id="PF03466">
    <property type="entry name" value="LysR_substrate"/>
    <property type="match status" value="1"/>
</dbReference>
<dbReference type="Gene3D" id="3.40.190.290">
    <property type="match status" value="1"/>
</dbReference>
<organism evidence="6 7">
    <name type="scientific">Enterovibrio coralii</name>
    <dbReference type="NCBI Taxonomy" id="294935"/>
    <lineage>
        <taxon>Bacteria</taxon>
        <taxon>Pseudomonadati</taxon>
        <taxon>Pseudomonadota</taxon>
        <taxon>Gammaproteobacteria</taxon>
        <taxon>Vibrionales</taxon>
        <taxon>Vibrionaceae</taxon>
        <taxon>Enterovibrio</taxon>
    </lineage>
</organism>
<dbReference type="AlphaFoldDB" id="A0A135IDB0"/>
<keyword evidence="2" id="KW-0805">Transcription regulation</keyword>
<evidence type="ECO:0000313" key="6">
    <source>
        <dbReference type="EMBL" id="KXF83466.1"/>
    </source>
</evidence>
<protein>
    <submittedName>
        <fullName evidence="6">LysR family transcriptional regulator</fullName>
    </submittedName>
</protein>